<feature type="chain" id="PRO_5046308253" evidence="1">
    <location>
        <begin position="30"/>
        <end position="141"/>
    </location>
</feature>
<proteinExistence type="predicted"/>
<feature type="domain" description="DUF4189" evidence="2">
    <location>
        <begin position="33"/>
        <end position="111"/>
    </location>
</feature>
<evidence type="ECO:0000256" key="1">
    <source>
        <dbReference type="SAM" id="SignalP"/>
    </source>
</evidence>
<evidence type="ECO:0000313" key="3">
    <source>
        <dbReference type="EMBL" id="MBF6356047.1"/>
    </source>
</evidence>
<dbReference type="InterPro" id="IPR025240">
    <property type="entry name" value="DUF4189"/>
</dbReference>
<gene>
    <name evidence="3" type="ORF">IU449_16105</name>
</gene>
<feature type="signal peptide" evidence="1">
    <location>
        <begin position="1"/>
        <end position="29"/>
    </location>
</feature>
<evidence type="ECO:0000313" key="4">
    <source>
        <dbReference type="Proteomes" id="UP000707731"/>
    </source>
</evidence>
<organism evidence="3 4">
    <name type="scientific">Nocardia higoensis</name>
    <dbReference type="NCBI Taxonomy" id="228599"/>
    <lineage>
        <taxon>Bacteria</taxon>
        <taxon>Bacillati</taxon>
        <taxon>Actinomycetota</taxon>
        <taxon>Actinomycetes</taxon>
        <taxon>Mycobacteriales</taxon>
        <taxon>Nocardiaceae</taxon>
        <taxon>Nocardia</taxon>
    </lineage>
</organism>
<comment type="caution">
    <text evidence="3">The sequence shown here is derived from an EMBL/GenBank/DDBJ whole genome shotgun (WGS) entry which is preliminary data.</text>
</comment>
<accession>A0ABS0DC47</accession>
<sequence length="141" mass="13930">MGLMGKVGFALAVSSLAVGSVLGAGSANAAGMYAAIAFSDNEWAYGISVNAASFEESRDIAIAECGADDCSLMVAWANGCGALVGSNDGVAAASGPNRAEAERAAFQRLAEITPTAHLANVGSASLSGAEVIDVICTANAR</sequence>
<keyword evidence="4" id="KW-1185">Reference proteome</keyword>
<name>A0ABS0DC47_9NOCA</name>
<reference evidence="3 4" key="1">
    <citation type="submission" date="2020-10" db="EMBL/GenBank/DDBJ databases">
        <title>Identification of Nocardia species via Next-generation sequencing and recognition of intraspecies genetic diversity.</title>
        <authorList>
            <person name="Li P."/>
            <person name="Li P."/>
            <person name="Lu B."/>
        </authorList>
    </citation>
    <scope>NUCLEOTIDE SEQUENCE [LARGE SCALE GENOMIC DNA]</scope>
    <source>
        <strain evidence="3 4">BJ06-0143</strain>
    </source>
</reference>
<keyword evidence="1" id="KW-0732">Signal</keyword>
<dbReference type="Proteomes" id="UP000707731">
    <property type="component" value="Unassembled WGS sequence"/>
</dbReference>
<protein>
    <submittedName>
        <fullName evidence="3">DUF4189 domain-containing protein</fullName>
    </submittedName>
</protein>
<evidence type="ECO:0000259" key="2">
    <source>
        <dbReference type="Pfam" id="PF13827"/>
    </source>
</evidence>
<dbReference type="Pfam" id="PF13827">
    <property type="entry name" value="DUF4189"/>
    <property type="match status" value="1"/>
</dbReference>
<dbReference type="EMBL" id="JADLQN010000002">
    <property type="protein sequence ID" value="MBF6356047.1"/>
    <property type="molecule type" value="Genomic_DNA"/>
</dbReference>